<evidence type="ECO:0000313" key="2">
    <source>
        <dbReference type="EMBL" id="MBK1643613.1"/>
    </source>
</evidence>
<dbReference type="Proteomes" id="UP001138802">
    <property type="component" value="Unassembled WGS sequence"/>
</dbReference>
<evidence type="ECO:0000256" key="1">
    <source>
        <dbReference type="SAM" id="MobiDB-lite"/>
    </source>
</evidence>
<gene>
    <name evidence="2" type="ORF">CKO25_02855</name>
</gene>
<protein>
    <recommendedName>
        <fullName evidence="4">DUF2946 domain-containing protein</fullName>
    </recommendedName>
</protein>
<feature type="region of interest" description="Disordered" evidence="1">
    <location>
        <begin position="46"/>
        <end position="93"/>
    </location>
</feature>
<organism evidence="2 3">
    <name type="scientific">Thiocapsa imhoffii</name>
    <dbReference type="NCBI Taxonomy" id="382777"/>
    <lineage>
        <taxon>Bacteria</taxon>
        <taxon>Pseudomonadati</taxon>
        <taxon>Pseudomonadota</taxon>
        <taxon>Gammaproteobacteria</taxon>
        <taxon>Chromatiales</taxon>
        <taxon>Chromatiaceae</taxon>
        <taxon>Thiocapsa</taxon>
    </lineage>
</organism>
<dbReference type="AlphaFoldDB" id="A0A9X0WFG8"/>
<keyword evidence="3" id="KW-1185">Reference proteome</keyword>
<name>A0A9X0WFG8_9GAMM</name>
<evidence type="ECO:0008006" key="4">
    <source>
        <dbReference type="Google" id="ProtNLM"/>
    </source>
</evidence>
<evidence type="ECO:0000313" key="3">
    <source>
        <dbReference type="Proteomes" id="UP001138802"/>
    </source>
</evidence>
<reference evidence="2 3" key="1">
    <citation type="journal article" date="2020" name="Microorganisms">
        <title>Osmotic Adaptation and Compatible Solute Biosynthesis of Phototrophic Bacteria as Revealed from Genome Analyses.</title>
        <authorList>
            <person name="Imhoff J.F."/>
            <person name="Rahn T."/>
            <person name="Kunzel S."/>
            <person name="Keller A."/>
            <person name="Neulinger S.C."/>
        </authorList>
    </citation>
    <scope>NUCLEOTIDE SEQUENCE [LARGE SCALE GENOMIC DNA]</scope>
    <source>
        <strain evidence="2 3">DSM 21303</strain>
    </source>
</reference>
<comment type="caution">
    <text evidence="2">The sequence shown here is derived from an EMBL/GenBank/DDBJ whole genome shotgun (WGS) entry which is preliminary data.</text>
</comment>
<accession>A0A9X0WFG8</accession>
<sequence>MIRRLISSLLILSLVNMITGGVVCASCGEHRTLGLEKRDASLEQPIAAPCHAGHQSLSPPPSPPATAHQTPASNALTLSPASMPDADRDQQEQGNCGVCPLCTTLVAQVDRTSHPPLDPRWDALIVATVPVVAPSNLLRPPNSAI</sequence>
<proteinExistence type="predicted"/>
<dbReference type="EMBL" id="NRSD01000002">
    <property type="protein sequence ID" value="MBK1643613.1"/>
    <property type="molecule type" value="Genomic_DNA"/>
</dbReference>